<protein>
    <submittedName>
        <fullName evidence="9">Proton glutamate symport protein</fullName>
    </submittedName>
</protein>
<evidence type="ECO:0000256" key="6">
    <source>
        <dbReference type="ARBA" id="ARBA00023136"/>
    </source>
</evidence>
<proteinExistence type="predicted"/>
<dbReference type="SUPFAM" id="SSF118215">
    <property type="entry name" value="Proton glutamate symport protein"/>
    <property type="match status" value="1"/>
</dbReference>
<sequence>MVNVAPELVQGGARLQLLRGRLWIWVRGRLWLQVVAGLVLGVAVGVLLGPGLALVPRDLAAIIGEWLAVPGAIFLGLIAMVLVPLVLVSIIQGLTGTPDSAALRQTGFRFAIFVVATTALAAIVGIWLAVELRPGSYVDLGAIATDGTVSPGSAGTVPRRAPELIANLIPSNPAKAITEHDMLAIVVLAVLTGIACRQANPARVGSFLRFLDGLLEVAMTIVRWAMFLAPWAVFGLMARLVSQVGIATVAGMAVYVLAVLAGLILLLALYLVLVAIMARQSPWTFLKAIGSVQLLAFSTSSSAAVMPVSMQTAVAGLGVPQNLAGVVIPLGATVNMAGTALYQAVAVVFLAQMSGVALSPAEYGVIVATLVVSSIGAPGTPGVSIVILANIVGDFGIPSAGLVLILGVDRILDMARTVVNVTGDLAACVVLSALQSPAADEDRADRQPEAGEESPGS</sequence>
<organism evidence="9 10">
    <name type="scientific">Oceanibacterium hippocampi</name>
    <dbReference type="NCBI Taxonomy" id="745714"/>
    <lineage>
        <taxon>Bacteria</taxon>
        <taxon>Pseudomonadati</taxon>
        <taxon>Pseudomonadota</taxon>
        <taxon>Alphaproteobacteria</taxon>
        <taxon>Sneathiellales</taxon>
        <taxon>Sneathiellaceae</taxon>
        <taxon>Oceanibacterium</taxon>
    </lineage>
</organism>
<evidence type="ECO:0000256" key="8">
    <source>
        <dbReference type="SAM" id="Phobius"/>
    </source>
</evidence>
<feature type="transmembrane region" description="Helical" evidence="8">
    <location>
        <begin position="385"/>
        <end position="406"/>
    </location>
</feature>
<dbReference type="PRINTS" id="PR00173">
    <property type="entry name" value="EDTRNSPORT"/>
</dbReference>
<evidence type="ECO:0000256" key="1">
    <source>
        <dbReference type="ARBA" id="ARBA00004651"/>
    </source>
</evidence>
<keyword evidence="2" id="KW-0813">Transport</keyword>
<feature type="transmembrane region" description="Helical" evidence="8">
    <location>
        <begin position="253"/>
        <end position="278"/>
    </location>
</feature>
<dbReference type="AlphaFoldDB" id="A0A1Y5S1S4"/>
<keyword evidence="4 8" id="KW-0812">Transmembrane</keyword>
<keyword evidence="6 8" id="KW-0472">Membrane</keyword>
<evidence type="ECO:0000256" key="2">
    <source>
        <dbReference type="ARBA" id="ARBA00022448"/>
    </source>
</evidence>
<evidence type="ECO:0000256" key="3">
    <source>
        <dbReference type="ARBA" id="ARBA00022475"/>
    </source>
</evidence>
<evidence type="ECO:0000313" key="10">
    <source>
        <dbReference type="Proteomes" id="UP000193200"/>
    </source>
</evidence>
<keyword evidence="5 8" id="KW-1133">Transmembrane helix</keyword>
<dbReference type="EMBL" id="FWFR01000001">
    <property type="protein sequence ID" value="SLN29662.1"/>
    <property type="molecule type" value="Genomic_DNA"/>
</dbReference>
<dbReference type="InterPro" id="IPR001991">
    <property type="entry name" value="Na-dicarboxylate_symporter"/>
</dbReference>
<evidence type="ECO:0000313" key="9">
    <source>
        <dbReference type="EMBL" id="SLN29662.1"/>
    </source>
</evidence>
<feature type="transmembrane region" description="Helical" evidence="8">
    <location>
        <begin position="67"/>
        <end position="90"/>
    </location>
</feature>
<keyword evidence="3" id="KW-1003">Cell membrane</keyword>
<dbReference type="Gene3D" id="1.10.3860.10">
    <property type="entry name" value="Sodium:dicarboxylate symporter"/>
    <property type="match status" value="1"/>
</dbReference>
<reference evidence="9 10" key="1">
    <citation type="submission" date="2017-03" db="EMBL/GenBank/DDBJ databases">
        <authorList>
            <person name="Afonso C.L."/>
            <person name="Miller P.J."/>
            <person name="Scott M.A."/>
            <person name="Spackman E."/>
            <person name="Goraichik I."/>
            <person name="Dimitrov K.M."/>
            <person name="Suarez D.L."/>
            <person name="Swayne D.E."/>
        </authorList>
    </citation>
    <scope>NUCLEOTIDE SEQUENCE [LARGE SCALE GENOMIC DNA]</scope>
    <source>
        <strain evidence="9 10">CECT 7691</strain>
    </source>
</reference>
<dbReference type="Proteomes" id="UP000193200">
    <property type="component" value="Unassembled WGS sequence"/>
</dbReference>
<evidence type="ECO:0000256" key="7">
    <source>
        <dbReference type="SAM" id="MobiDB-lite"/>
    </source>
</evidence>
<feature type="compositionally biased region" description="Basic and acidic residues" evidence="7">
    <location>
        <begin position="440"/>
        <end position="449"/>
    </location>
</feature>
<dbReference type="Pfam" id="PF00375">
    <property type="entry name" value="SDF"/>
    <property type="match status" value="1"/>
</dbReference>
<comment type="subcellular location">
    <subcellularLocation>
        <location evidence="1">Cell membrane</location>
        <topology evidence="1">Multi-pass membrane protein</topology>
    </subcellularLocation>
</comment>
<feature type="transmembrane region" description="Helical" evidence="8">
    <location>
        <begin position="326"/>
        <end position="351"/>
    </location>
</feature>
<dbReference type="GO" id="GO:0015293">
    <property type="term" value="F:symporter activity"/>
    <property type="evidence" value="ECO:0007669"/>
    <property type="project" value="UniProtKB-KW"/>
</dbReference>
<dbReference type="InterPro" id="IPR036458">
    <property type="entry name" value="Na:dicarbo_symporter_sf"/>
</dbReference>
<dbReference type="InParanoid" id="A0A1Y5S1S4"/>
<dbReference type="FunCoup" id="A0A1Y5S1S4">
    <property type="interactions" value="233"/>
</dbReference>
<gene>
    <name evidence="9" type="primary">gltP</name>
    <name evidence="9" type="ORF">OCH7691_01018</name>
</gene>
<accession>A0A1Y5S1S4</accession>
<name>A0A1Y5S1S4_9PROT</name>
<evidence type="ECO:0000256" key="5">
    <source>
        <dbReference type="ARBA" id="ARBA00022989"/>
    </source>
</evidence>
<feature type="transmembrane region" description="Helical" evidence="8">
    <location>
        <begin position="110"/>
        <end position="130"/>
    </location>
</feature>
<feature type="transmembrane region" description="Helical" evidence="8">
    <location>
        <begin position="363"/>
        <end position="379"/>
    </location>
</feature>
<dbReference type="PANTHER" id="PTHR42865">
    <property type="entry name" value="PROTON/GLUTAMATE-ASPARTATE SYMPORTER"/>
    <property type="match status" value="1"/>
</dbReference>
<dbReference type="GO" id="GO:0005886">
    <property type="term" value="C:plasma membrane"/>
    <property type="evidence" value="ECO:0007669"/>
    <property type="project" value="UniProtKB-SubCell"/>
</dbReference>
<feature type="region of interest" description="Disordered" evidence="7">
    <location>
        <begin position="437"/>
        <end position="457"/>
    </location>
</feature>
<keyword evidence="10" id="KW-1185">Reference proteome</keyword>
<feature type="transmembrane region" description="Helical" evidence="8">
    <location>
        <begin position="30"/>
        <end position="55"/>
    </location>
</feature>
<dbReference type="PANTHER" id="PTHR42865:SF7">
    <property type="entry name" value="PROTON_GLUTAMATE-ASPARTATE SYMPORTER"/>
    <property type="match status" value="1"/>
</dbReference>
<dbReference type="GO" id="GO:0006835">
    <property type="term" value="P:dicarboxylic acid transport"/>
    <property type="evidence" value="ECO:0007669"/>
    <property type="project" value="TreeGrafter"/>
</dbReference>
<feature type="transmembrane region" description="Helical" evidence="8">
    <location>
        <begin position="221"/>
        <end position="241"/>
    </location>
</feature>
<evidence type="ECO:0000256" key="4">
    <source>
        <dbReference type="ARBA" id="ARBA00022692"/>
    </source>
</evidence>